<evidence type="ECO:0000256" key="1">
    <source>
        <dbReference type="ARBA" id="ARBA00023015"/>
    </source>
</evidence>
<dbReference type="Gene3D" id="1.10.10.60">
    <property type="entry name" value="Homeodomain-like"/>
    <property type="match status" value="2"/>
</dbReference>
<proteinExistence type="predicted"/>
<feature type="domain" description="HTH araC/xylS-type" evidence="4">
    <location>
        <begin position="200"/>
        <end position="298"/>
    </location>
</feature>
<keyword evidence="6" id="KW-1185">Reference proteome</keyword>
<keyword evidence="1" id="KW-0805">Transcription regulation</keyword>
<gene>
    <name evidence="5" type="ORF">DP116_23375</name>
</gene>
<dbReference type="Pfam" id="PF12833">
    <property type="entry name" value="HTH_18"/>
    <property type="match status" value="1"/>
</dbReference>
<keyword evidence="3" id="KW-0804">Transcription</keyword>
<evidence type="ECO:0000313" key="5">
    <source>
        <dbReference type="EMBL" id="NMG22230.1"/>
    </source>
</evidence>
<evidence type="ECO:0000256" key="3">
    <source>
        <dbReference type="ARBA" id="ARBA00023163"/>
    </source>
</evidence>
<dbReference type="SMART" id="SM00342">
    <property type="entry name" value="HTH_ARAC"/>
    <property type="match status" value="1"/>
</dbReference>
<comment type="caution">
    <text evidence="5">The sequence shown here is derived from an EMBL/GenBank/DDBJ whole genome shotgun (WGS) entry which is preliminary data.</text>
</comment>
<dbReference type="Proteomes" id="UP000718564">
    <property type="component" value="Unassembled WGS sequence"/>
</dbReference>
<keyword evidence="2" id="KW-0238">DNA-binding</keyword>
<dbReference type="EMBL" id="QMEB01000234">
    <property type="protein sequence ID" value="NMG22230.1"/>
    <property type="molecule type" value="Genomic_DNA"/>
</dbReference>
<evidence type="ECO:0000256" key="2">
    <source>
        <dbReference type="ARBA" id="ARBA00023125"/>
    </source>
</evidence>
<evidence type="ECO:0000259" key="4">
    <source>
        <dbReference type="PROSITE" id="PS01124"/>
    </source>
</evidence>
<name>A0ABX1PCN0_9CYAN</name>
<sequence>MQQQQPVIVRTNQPGATLQILPNQPTLSSHLLKWDGITVRYAWQPAWETPEHCNTQHLILIRYSHDYVNSERQLDDKRQREQFSQGDTVLIPVNVRHKARWDGAGEIISISLEPTQLAHLAHESVDGDRLELLPQFAHPDLLIHGIGVALKRELEAGEASSRLYVDALTTALGAHLIRRYATRHHYLGNYTDGLPKLKLQLVIDYIQAYLDRDLSVGELAAIVQMSRYHFGRLFKQSTGLTAHQYVLQCRIEKAKQLLRDPELPITEVYQQVGFQSQSHFTKVFRRHTGVTPKAYRTDRK</sequence>
<dbReference type="InterPro" id="IPR018060">
    <property type="entry name" value="HTH_AraC"/>
</dbReference>
<dbReference type="PRINTS" id="PR00032">
    <property type="entry name" value="HTHARAC"/>
</dbReference>
<dbReference type="PROSITE" id="PS01124">
    <property type="entry name" value="HTH_ARAC_FAMILY_2"/>
    <property type="match status" value="1"/>
</dbReference>
<dbReference type="PANTHER" id="PTHR46796">
    <property type="entry name" value="HTH-TYPE TRANSCRIPTIONAL ACTIVATOR RHAS-RELATED"/>
    <property type="match status" value="1"/>
</dbReference>
<dbReference type="InterPro" id="IPR050204">
    <property type="entry name" value="AraC_XylS_family_regulators"/>
</dbReference>
<organism evidence="5 6">
    <name type="scientific">Brasilonema bromeliae SPC951</name>
    <dbReference type="NCBI Taxonomy" id="385972"/>
    <lineage>
        <taxon>Bacteria</taxon>
        <taxon>Bacillati</taxon>
        <taxon>Cyanobacteriota</taxon>
        <taxon>Cyanophyceae</taxon>
        <taxon>Nostocales</taxon>
        <taxon>Scytonemataceae</taxon>
        <taxon>Brasilonema</taxon>
        <taxon>Bromeliae group (in: Brasilonema)</taxon>
    </lineage>
</organism>
<dbReference type="InterPro" id="IPR009057">
    <property type="entry name" value="Homeodomain-like_sf"/>
</dbReference>
<accession>A0ABX1PCN0</accession>
<dbReference type="RefSeq" id="WP_169157439.1">
    <property type="nucleotide sequence ID" value="NZ_CAWPJE010000233.1"/>
</dbReference>
<evidence type="ECO:0000313" key="6">
    <source>
        <dbReference type="Proteomes" id="UP000718564"/>
    </source>
</evidence>
<dbReference type="PANTHER" id="PTHR46796:SF6">
    <property type="entry name" value="ARAC SUBFAMILY"/>
    <property type="match status" value="1"/>
</dbReference>
<dbReference type="InterPro" id="IPR020449">
    <property type="entry name" value="Tscrpt_reg_AraC-type_HTH"/>
</dbReference>
<protein>
    <submittedName>
        <fullName evidence="5">AraC family transcriptional regulator</fullName>
    </submittedName>
</protein>
<dbReference type="SUPFAM" id="SSF46689">
    <property type="entry name" value="Homeodomain-like"/>
    <property type="match status" value="2"/>
</dbReference>
<reference evidence="5 6" key="1">
    <citation type="submission" date="2018-06" db="EMBL/GenBank/DDBJ databases">
        <title>Comparative genomics of Brasilonema spp. strains.</title>
        <authorList>
            <person name="Alvarenga D.O."/>
            <person name="Fiore M.F."/>
            <person name="Varani A.M."/>
        </authorList>
    </citation>
    <scope>NUCLEOTIDE SEQUENCE [LARGE SCALE GENOMIC DNA]</scope>
    <source>
        <strain evidence="5 6">SPC951</strain>
    </source>
</reference>